<dbReference type="AlphaFoldDB" id="A0A6A5XSQ6"/>
<dbReference type="GeneID" id="54290531"/>
<feature type="region of interest" description="Disordered" evidence="1">
    <location>
        <begin position="173"/>
        <end position="193"/>
    </location>
</feature>
<sequence>MEGKVKSPFSTRGKRSSTWTWRWTMGETLGVNIDKDRDKDMGTGMRGTRVCLFVPVGGRESAQRLKEGTKEMWSRGKEQGRGTGKEHCQEGKEPMRHVDLTLKETPSHCPRQVEHTRDVDDWMTWIGLHKTTLNNRHGGEQLGQDRQAHKEHERLSLLPANGSADLPLPISSPTTQSTHYTVTTPPTHQHFTN</sequence>
<organism evidence="2 3">
    <name type="scientific">Aaosphaeria arxii CBS 175.79</name>
    <dbReference type="NCBI Taxonomy" id="1450172"/>
    <lineage>
        <taxon>Eukaryota</taxon>
        <taxon>Fungi</taxon>
        <taxon>Dikarya</taxon>
        <taxon>Ascomycota</taxon>
        <taxon>Pezizomycotina</taxon>
        <taxon>Dothideomycetes</taxon>
        <taxon>Pleosporomycetidae</taxon>
        <taxon>Pleosporales</taxon>
        <taxon>Pleosporales incertae sedis</taxon>
        <taxon>Aaosphaeria</taxon>
    </lineage>
</organism>
<reference evidence="2" key="1">
    <citation type="journal article" date="2020" name="Stud. Mycol.">
        <title>101 Dothideomycetes genomes: a test case for predicting lifestyles and emergence of pathogens.</title>
        <authorList>
            <person name="Haridas S."/>
            <person name="Albert R."/>
            <person name="Binder M."/>
            <person name="Bloem J."/>
            <person name="Labutti K."/>
            <person name="Salamov A."/>
            <person name="Andreopoulos B."/>
            <person name="Baker S."/>
            <person name="Barry K."/>
            <person name="Bills G."/>
            <person name="Bluhm B."/>
            <person name="Cannon C."/>
            <person name="Castanera R."/>
            <person name="Culley D."/>
            <person name="Daum C."/>
            <person name="Ezra D."/>
            <person name="Gonzalez J."/>
            <person name="Henrissat B."/>
            <person name="Kuo A."/>
            <person name="Liang C."/>
            <person name="Lipzen A."/>
            <person name="Lutzoni F."/>
            <person name="Magnuson J."/>
            <person name="Mondo S."/>
            <person name="Nolan M."/>
            <person name="Ohm R."/>
            <person name="Pangilinan J."/>
            <person name="Park H.-J."/>
            <person name="Ramirez L."/>
            <person name="Alfaro M."/>
            <person name="Sun H."/>
            <person name="Tritt A."/>
            <person name="Yoshinaga Y."/>
            <person name="Zwiers L.-H."/>
            <person name="Turgeon B."/>
            <person name="Goodwin S."/>
            <person name="Spatafora J."/>
            <person name="Crous P."/>
            <person name="Grigoriev I."/>
        </authorList>
    </citation>
    <scope>NUCLEOTIDE SEQUENCE</scope>
    <source>
        <strain evidence="2">CBS 175.79</strain>
    </source>
</reference>
<dbReference type="Proteomes" id="UP000799778">
    <property type="component" value="Unassembled WGS sequence"/>
</dbReference>
<proteinExistence type="predicted"/>
<evidence type="ECO:0000256" key="1">
    <source>
        <dbReference type="SAM" id="MobiDB-lite"/>
    </source>
</evidence>
<accession>A0A6A5XSQ6</accession>
<dbReference type="RefSeq" id="XP_033384285.1">
    <property type="nucleotide sequence ID" value="XM_033533134.1"/>
</dbReference>
<evidence type="ECO:0000313" key="3">
    <source>
        <dbReference type="Proteomes" id="UP000799778"/>
    </source>
</evidence>
<name>A0A6A5XSQ6_9PLEO</name>
<evidence type="ECO:0000313" key="2">
    <source>
        <dbReference type="EMBL" id="KAF2015946.1"/>
    </source>
</evidence>
<gene>
    <name evidence="2" type="ORF">BU24DRAFT_480663</name>
</gene>
<feature type="region of interest" description="Disordered" evidence="1">
    <location>
        <begin position="62"/>
        <end position="92"/>
    </location>
</feature>
<keyword evidence="3" id="KW-1185">Reference proteome</keyword>
<dbReference type="EMBL" id="ML978069">
    <property type="protein sequence ID" value="KAF2015946.1"/>
    <property type="molecule type" value="Genomic_DNA"/>
</dbReference>
<protein>
    <submittedName>
        <fullName evidence="2">Uncharacterized protein</fullName>
    </submittedName>
</protein>